<evidence type="ECO:0000313" key="3">
    <source>
        <dbReference type="Proteomes" id="UP000694044"/>
    </source>
</evidence>
<accession>A0A8T1WH36</accession>
<reference evidence="2" key="1">
    <citation type="submission" date="2021-02" db="EMBL/GenBank/DDBJ databases">
        <authorList>
            <person name="Palmer J.M."/>
        </authorList>
    </citation>
    <scope>NUCLEOTIDE SEQUENCE</scope>
    <source>
        <strain evidence="2">SCRP734</strain>
    </source>
</reference>
<dbReference type="EMBL" id="JAGDFM010000019">
    <property type="protein sequence ID" value="KAG7391654.1"/>
    <property type="molecule type" value="Genomic_DNA"/>
</dbReference>
<comment type="caution">
    <text evidence="2">The sequence shown here is derived from an EMBL/GenBank/DDBJ whole genome shotgun (WGS) entry which is preliminary data.</text>
</comment>
<feature type="region of interest" description="Disordered" evidence="1">
    <location>
        <begin position="68"/>
        <end position="104"/>
    </location>
</feature>
<gene>
    <name evidence="2" type="ORF">PHYPSEUDO_004156</name>
</gene>
<protein>
    <submittedName>
        <fullName evidence="2">Uncharacterized protein</fullName>
    </submittedName>
</protein>
<feature type="compositionally biased region" description="Basic residues" evidence="1">
    <location>
        <begin position="90"/>
        <end position="104"/>
    </location>
</feature>
<organism evidence="2 3">
    <name type="scientific">Phytophthora pseudosyringae</name>
    <dbReference type="NCBI Taxonomy" id="221518"/>
    <lineage>
        <taxon>Eukaryota</taxon>
        <taxon>Sar</taxon>
        <taxon>Stramenopiles</taxon>
        <taxon>Oomycota</taxon>
        <taxon>Peronosporomycetes</taxon>
        <taxon>Peronosporales</taxon>
        <taxon>Peronosporaceae</taxon>
        <taxon>Phytophthora</taxon>
    </lineage>
</organism>
<keyword evidence="3" id="KW-1185">Reference proteome</keyword>
<evidence type="ECO:0000256" key="1">
    <source>
        <dbReference type="SAM" id="MobiDB-lite"/>
    </source>
</evidence>
<proteinExistence type="predicted"/>
<dbReference type="AlphaFoldDB" id="A0A8T1WH36"/>
<evidence type="ECO:0000313" key="2">
    <source>
        <dbReference type="EMBL" id="KAG7391654.1"/>
    </source>
</evidence>
<name>A0A8T1WH36_9STRA</name>
<dbReference type="Proteomes" id="UP000694044">
    <property type="component" value="Unassembled WGS sequence"/>
</dbReference>
<sequence length="104" mass="10953">MRKPAAVGPCLGKPSAMIKVFVAGSRGKRMLILFPARNGAPHGAVHELLDLFVAQAVELAAQTASATAPLPDAAAAKSRPATLSPWAPKLGRRAGIRQRQQQHQ</sequence>